<comment type="caution">
    <text evidence="2">The sequence shown here is derived from an EMBL/GenBank/DDBJ whole genome shotgun (WGS) entry which is preliminary data.</text>
</comment>
<evidence type="ECO:0000313" key="2">
    <source>
        <dbReference type="EMBL" id="GAE32431.1"/>
    </source>
</evidence>
<name>W4QK41_9BACI</name>
<feature type="transmembrane region" description="Helical" evidence="1">
    <location>
        <begin position="51"/>
        <end position="69"/>
    </location>
</feature>
<evidence type="ECO:0000256" key="1">
    <source>
        <dbReference type="SAM" id="Phobius"/>
    </source>
</evidence>
<keyword evidence="1" id="KW-1133">Transmembrane helix</keyword>
<dbReference type="STRING" id="1236971.JCM9152_3966"/>
<keyword evidence="1" id="KW-0472">Membrane</keyword>
<dbReference type="Proteomes" id="UP000018895">
    <property type="component" value="Unassembled WGS sequence"/>
</dbReference>
<gene>
    <name evidence="2" type="ORF">JCM9152_3966</name>
</gene>
<accession>W4QK41</accession>
<protein>
    <submittedName>
        <fullName evidence="2">Uncharacterized protein</fullName>
    </submittedName>
</protein>
<sequence length="88" mass="9482">MGVTIAIILTSVDAAGFFGLMELTETTDGYTLSGVEGNFITGMIPEFNADMYYSVSFLVLISILGLEVINNGKRYIPVIASELKQKPA</sequence>
<keyword evidence="3" id="KW-1185">Reference proteome</keyword>
<organism evidence="2 3">
    <name type="scientific">Halalkalibacter hemicellulosilyticusJCM 9152</name>
    <dbReference type="NCBI Taxonomy" id="1236971"/>
    <lineage>
        <taxon>Bacteria</taxon>
        <taxon>Bacillati</taxon>
        <taxon>Bacillota</taxon>
        <taxon>Bacilli</taxon>
        <taxon>Bacillales</taxon>
        <taxon>Bacillaceae</taxon>
        <taxon>Halalkalibacter</taxon>
    </lineage>
</organism>
<evidence type="ECO:0000313" key="3">
    <source>
        <dbReference type="Proteomes" id="UP000018895"/>
    </source>
</evidence>
<reference evidence="2" key="1">
    <citation type="journal article" date="2014" name="Genome Announc.">
        <title>Draft Genome Sequences of Three Alkaliphilic Bacillus Strains, Bacillus wakoensis JCM 9140T, Bacillus akibai JCM 9157T, and Bacillus hemicellulosilyticus JCM 9152T.</title>
        <authorList>
            <person name="Yuki M."/>
            <person name="Oshima K."/>
            <person name="Suda W."/>
            <person name="Oshida Y."/>
            <person name="Kitamura K."/>
            <person name="Iida T."/>
            <person name="Hattori M."/>
            <person name="Ohkuma M."/>
        </authorList>
    </citation>
    <scope>NUCLEOTIDE SEQUENCE [LARGE SCALE GENOMIC DNA]</scope>
    <source>
        <strain evidence="2">JCM 9152</strain>
    </source>
</reference>
<dbReference type="AlphaFoldDB" id="W4QK41"/>
<dbReference type="EMBL" id="BAUU01000036">
    <property type="protein sequence ID" value="GAE32431.1"/>
    <property type="molecule type" value="Genomic_DNA"/>
</dbReference>
<keyword evidence="1" id="KW-0812">Transmembrane</keyword>
<proteinExistence type="predicted"/>